<dbReference type="EMBL" id="CAXDID020000189">
    <property type="protein sequence ID" value="CAL6051719.1"/>
    <property type="molecule type" value="Genomic_DNA"/>
</dbReference>
<keyword evidence="1" id="KW-1133">Transmembrane helix</keyword>
<protein>
    <recommendedName>
        <fullName evidence="5">Transmembrane protein</fullName>
    </recommendedName>
</protein>
<keyword evidence="1" id="KW-0812">Transmembrane</keyword>
<dbReference type="Proteomes" id="UP001642409">
    <property type="component" value="Unassembled WGS sequence"/>
</dbReference>
<evidence type="ECO:0000313" key="3">
    <source>
        <dbReference type="EMBL" id="CAL6051719.1"/>
    </source>
</evidence>
<keyword evidence="1" id="KW-0472">Membrane</keyword>
<comment type="caution">
    <text evidence="2">The sequence shown here is derived from an EMBL/GenBank/DDBJ whole genome shotgun (WGS) entry which is preliminary data.</text>
</comment>
<evidence type="ECO:0000256" key="1">
    <source>
        <dbReference type="SAM" id="Phobius"/>
    </source>
</evidence>
<keyword evidence="4" id="KW-1185">Reference proteome</keyword>
<name>A0AA86R290_9EUKA</name>
<reference evidence="3 4" key="2">
    <citation type="submission" date="2024-07" db="EMBL/GenBank/DDBJ databases">
        <authorList>
            <person name="Akdeniz Z."/>
        </authorList>
    </citation>
    <scope>NUCLEOTIDE SEQUENCE [LARGE SCALE GENOMIC DNA]</scope>
</reference>
<evidence type="ECO:0008006" key="5">
    <source>
        <dbReference type="Google" id="ProtNLM"/>
    </source>
</evidence>
<reference evidence="2" key="1">
    <citation type="submission" date="2023-06" db="EMBL/GenBank/DDBJ databases">
        <authorList>
            <person name="Kurt Z."/>
        </authorList>
    </citation>
    <scope>NUCLEOTIDE SEQUENCE</scope>
</reference>
<gene>
    <name evidence="3" type="ORF">HINF_LOCUS44505</name>
    <name evidence="2" type="ORF">HINF_LOCUS55467</name>
</gene>
<feature type="transmembrane region" description="Helical" evidence="1">
    <location>
        <begin position="1083"/>
        <end position="1100"/>
    </location>
</feature>
<accession>A0AA86R290</accession>
<dbReference type="EMBL" id="CATOUU010001030">
    <property type="protein sequence ID" value="CAI9967822.1"/>
    <property type="molecule type" value="Genomic_DNA"/>
</dbReference>
<proteinExistence type="predicted"/>
<evidence type="ECO:0000313" key="4">
    <source>
        <dbReference type="Proteomes" id="UP001642409"/>
    </source>
</evidence>
<organism evidence="2">
    <name type="scientific">Hexamita inflata</name>
    <dbReference type="NCBI Taxonomy" id="28002"/>
    <lineage>
        <taxon>Eukaryota</taxon>
        <taxon>Metamonada</taxon>
        <taxon>Diplomonadida</taxon>
        <taxon>Hexamitidae</taxon>
        <taxon>Hexamitinae</taxon>
        <taxon>Hexamita</taxon>
    </lineage>
</organism>
<evidence type="ECO:0000313" key="2">
    <source>
        <dbReference type="EMBL" id="CAI9967822.1"/>
    </source>
</evidence>
<sequence>MLGYVAHFDIILVTNQMMNLENYIFNQFKENSVFNTIQERLDDINTVFYDPKLFMFPSTYKNIQKLKDFNISQEYSRISALNKLNFYLNPQYNFNESVKQQAKVLIDSLNADKPDLQNFFQVQFDFLNQSINQYSQFFDKVQADLAPASLDAWKYPTENEENVFQYAVHGKKSAQYDLHFTSPVPLQKLSKDVVFLINDFQDAHAVLKTLHESASVYDRIWFFQVAGETDFINIIREICGRHYLSLQAALNFYRDISTYIQNASVDVRYVSNKVLSRIVRQVVAETEGARYNVQSGQQIKSAKFEIVLFVFGKYNIIQNAFNQYGDGNVHIFFVDVADQTDEQFVQTQENAYHIEFQGQEDYLQLKLPAIVKQLNALYVSTDDELGSVNDSVVVARALYEDGQYVGMLLVKPNVFQSFSDVIMNSLDGLSGTTLKIRLMEQQHSILNPFFQYMPSVQYKDDKLNTLLQTTPSQVNSFAQIQFNDVISTKIVKVVGISNSSINSYTESQFGIYQMQTSRKEFTINVAISSGALTTRNRYQSSNINCIPYQINNIAPKYVNITHLRQINSKPYQRTSSKCLVIVFGDCLIQTNEELTNMVKQQVISQFNSVQKTLCSSPFISTKFKLQLDLDNFLTNLQTVEEFGDIQIILDDYNTLKNALLSVDQVLINKFRYKYMNLIPIKQKQFQNLDSCVMIVENNKYISVHKDQSLRNKKVISANIMYALYIKSEEILHFSRQIPYLESLLSNPQIKNIYFGHSWLSDENLFYSNLLEQQIPIINQGERLIVNKICLEVARLFNNHYFMFSTNQQNNEIVQNEHLKSNIDGTNGKFRFSVINGVTYLTKPILSKNKSLVGTQQVQGYLTLELNLKYGSDLFNKFLRVTNTKYFIMDGTGSVIYQNQETEFYYGIKQLLIQYGYLTETKTYTTSQNFQYTCTKNNNFWDTAFQRSKNGEFTIVVTKNITKFANILSESDVSETPVYLRTLIFDAKSEYFSGGHIIVKEFSILNEFIVCLQDLEKTMKTEQEWQEQVVQQQQQYMQNIPTNLQVLDNINPNLTTRSIRIPQIIQRKQQTNKQKIINIDVKQVYIPLVAIILIAIYLRLINQKKINQNYTYFCNFPSYFESISISQQVLLSTSDTQDNTELIPNTFELSTKLNKTQHYFIGNQLQYIFEVDWKLYQFENQNEILTQIANCSILQLLESVPKYYNYKSFVIFCSQQTYSNFIATQKNLLSSITYVKQNFKSNVTLNLYKKEFYIPTRKYITVNDKNKSKLASKIQTLINSRIPSENLSHIQSQCQSRQDFVEYMDDIPKWFDDTTKFFTRCAGTPQIPMAADFQPNLSIKQIPVDKLCIMSLE</sequence>